<evidence type="ECO:0000256" key="2">
    <source>
        <dbReference type="SAM" id="Phobius"/>
    </source>
</evidence>
<feature type="transmembrane region" description="Helical" evidence="2">
    <location>
        <begin position="154"/>
        <end position="175"/>
    </location>
</feature>
<organism evidence="3 4">
    <name type="scientific">Entomortierella parvispora</name>
    <dbReference type="NCBI Taxonomy" id="205924"/>
    <lineage>
        <taxon>Eukaryota</taxon>
        <taxon>Fungi</taxon>
        <taxon>Fungi incertae sedis</taxon>
        <taxon>Mucoromycota</taxon>
        <taxon>Mortierellomycotina</taxon>
        <taxon>Mortierellomycetes</taxon>
        <taxon>Mortierellales</taxon>
        <taxon>Mortierellaceae</taxon>
        <taxon>Entomortierella</taxon>
    </lineage>
</organism>
<protein>
    <recommendedName>
        <fullName evidence="5">MARVEL domain-containing protein</fullName>
    </recommendedName>
</protein>
<feature type="transmembrane region" description="Helical" evidence="2">
    <location>
        <begin position="63"/>
        <end position="86"/>
    </location>
</feature>
<feature type="compositionally biased region" description="Polar residues" evidence="1">
    <location>
        <begin position="416"/>
        <end position="428"/>
    </location>
</feature>
<proteinExistence type="predicted"/>
<name>A0A9P3H475_9FUNG</name>
<evidence type="ECO:0008006" key="5">
    <source>
        <dbReference type="Google" id="ProtNLM"/>
    </source>
</evidence>
<keyword evidence="4" id="KW-1185">Reference proteome</keyword>
<comment type="caution">
    <text evidence="3">The sequence shown here is derived from an EMBL/GenBank/DDBJ whole genome shotgun (WGS) entry which is preliminary data.</text>
</comment>
<sequence>MPRRRDNCCWCIPLRAAAFLGGLFLAAFGAAGCYLFFTHQNFPNETITVEGIQLTPFSSAHAIWFFVAAVSIIAAAVGLFGMGTALAANRPAVKAFEAFYVLSLLTQFALIVWALIWCKQNQSQWDVVCSASQAGLIDTTFIPGFASGWSCQKIYTVGIIVLGVGGFVWLTFNFYMTNRVIHYARELFEEKENRYKVLGEAATKELDREQQIPLNYTNVGGSMADREISQNDQVPVSSYRDEIEYRDYHGGDVYQHPRTSAAEIGGGAYGQGYVPDQHYGHMQQQQQHVAPGFSHRTSAQGLDLVNPYYGEQEVVVPGPITMATTPQHLLHTASSTFPRQDTDQSFTHTNAHKIASPFDDDDTVPAISTVPAPIATYDHDVKVPMPPTPIEASGSGSKSPTGTAAPDSILSPISPRVQSPPGSSNYHANNGGAYPF</sequence>
<keyword evidence="2" id="KW-0812">Transmembrane</keyword>
<gene>
    <name evidence="3" type="ORF">EMPS_02095</name>
</gene>
<feature type="transmembrane region" description="Helical" evidence="2">
    <location>
        <begin position="98"/>
        <end position="117"/>
    </location>
</feature>
<evidence type="ECO:0000313" key="3">
    <source>
        <dbReference type="EMBL" id="GJJ69747.1"/>
    </source>
</evidence>
<reference evidence="3" key="2">
    <citation type="journal article" date="2022" name="Microbiol. Resour. Announc.">
        <title>Whole-Genome Sequence of Entomortierella parvispora E1425, a Mucoromycotan Fungus Associated with Burkholderiaceae-Related Endosymbiotic Bacteria.</title>
        <authorList>
            <person name="Herlambang A."/>
            <person name="Guo Y."/>
            <person name="Takashima Y."/>
            <person name="Narisawa K."/>
            <person name="Ohta H."/>
            <person name="Nishizawa T."/>
        </authorList>
    </citation>
    <scope>NUCLEOTIDE SEQUENCE</scope>
    <source>
        <strain evidence="3">E1425</strain>
    </source>
</reference>
<dbReference type="AlphaFoldDB" id="A0A9P3H475"/>
<evidence type="ECO:0000313" key="4">
    <source>
        <dbReference type="Proteomes" id="UP000827284"/>
    </source>
</evidence>
<dbReference type="Proteomes" id="UP000827284">
    <property type="component" value="Unassembled WGS sequence"/>
</dbReference>
<feature type="transmembrane region" description="Helical" evidence="2">
    <location>
        <begin position="12"/>
        <end position="37"/>
    </location>
</feature>
<dbReference type="OrthoDB" id="2402744at2759"/>
<keyword evidence="2" id="KW-1133">Transmembrane helix</keyword>
<dbReference type="PROSITE" id="PS51257">
    <property type="entry name" value="PROKAR_LIPOPROTEIN"/>
    <property type="match status" value="1"/>
</dbReference>
<dbReference type="EMBL" id="BQFW01000003">
    <property type="protein sequence ID" value="GJJ69747.1"/>
    <property type="molecule type" value="Genomic_DNA"/>
</dbReference>
<reference evidence="3" key="1">
    <citation type="submission" date="2021-11" db="EMBL/GenBank/DDBJ databases">
        <authorList>
            <person name="Herlambang A."/>
            <person name="Guo Y."/>
            <person name="Takashima Y."/>
            <person name="Nishizawa T."/>
        </authorList>
    </citation>
    <scope>NUCLEOTIDE SEQUENCE</scope>
    <source>
        <strain evidence="3">E1425</strain>
    </source>
</reference>
<feature type="region of interest" description="Disordered" evidence="1">
    <location>
        <begin position="378"/>
        <end position="436"/>
    </location>
</feature>
<evidence type="ECO:0000256" key="1">
    <source>
        <dbReference type="SAM" id="MobiDB-lite"/>
    </source>
</evidence>
<keyword evidence="2" id="KW-0472">Membrane</keyword>
<accession>A0A9P3H475</accession>